<reference evidence="6" key="2">
    <citation type="submission" date="2020-09" db="EMBL/GenBank/DDBJ databases">
        <authorList>
            <person name="Sun Q."/>
            <person name="Ohkuma M."/>
        </authorList>
    </citation>
    <scope>NUCLEOTIDE SEQUENCE</scope>
    <source>
        <strain evidence="6">JCM 5069</strain>
    </source>
</reference>
<dbReference type="InterPro" id="IPR023214">
    <property type="entry name" value="HAD_sf"/>
</dbReference>
<keyword evidence="4" id="KW-0460">Magnesium</keyword>
<keyword evidence="6" id="KW-0378">Hydrolase</keyword>
<dbReference type="CDD" id="cd07526">
    <property type="entry name" value="HAD_BPGM_like"/>
    <property type="match status" value="1"/>
</dbReference>
<evidence type="ECO:0000256" key="3">
    <source>
        <dbReference type="ARBA" id="ARBA00022723"/>
    </source>
</evidence>
<comment type="similarity">
    <text evidence="2">Belongs to the HAD-like hydrolase superfamily. CbbY/CbbZ/Gph/YieH family.</text>
</comment>
<dbReference type="PANTHER" id="PTHR46193">
    <property type="entry name" value="6-PHOSPHOGLUCONATE PHOSPHATASE"/>
    <property type="match status" value="1"/>
</dbReference>
<dbReference type="InterPro" id="IPR051600">
    <property type="entry name" value="Beta-PGM-like"/>
</dbReference>
<dbReference type="PANTHER" id="PTHR46193:SF10">
    <property type="entry name" value="6-PHOSPHOGLUCONATE PHOSPHATASE"/>
    <property type="match status" value="1"/>
</dbReference>
<dbReference type="Gene3D" id="3.40.50.1000">
    <property type="entry name" value="HAD superfamily/HAD-like"/>
    <property type="match status" value="1"/>
</dbReference>
<dbReference type="SUPFAM" id="SSF56784">
    <property type="entry name" value="HAD-like"/>
    <property type="match status" value="1"/>
</dbReference>
<accession>A0A919G4U1</accession>
<dbReference type="NCBIfam" id="TIGR01509">
    <property type="entry name" value="HAD-SF-IA-v3"/>
    <property type="match status" value="1"/>
</dbReference>
<organism evidence="6 7">
    <name type="scientific">Streptomyces sulfonofaciens</name>
    <dbReference type="NCBI Taxonomy" id="68272"/>
    <lineage>
        <taxon>Bacteria</taxon>
        <taxon>Bacillati</taxon>
        <taxon>Actinomycetota</taxon>
        <taxon>Actinomycetes</taxon>
        <taxon>Kitasatosporales</taxon>
        <taxon>Streptomycetaceae</taxon>
        <taxon>Streptomyces</taxon>
    </lineage>
</organism>
<comment type="cofactor">
    <cofactor evidence="1">
        <name>Mg(2+)</name>
        <dbReference type="ChEBI" id="CHEBI:18420"/>
    </cofactor>
</comment>
<reference evidence="6" key="1">
    <citation type="journal article" date="2014" name="Int. J. Syst. Evol. Microbiol.">
        <title>Complete genome sequence of Corynebacterium casei LMG S-19264T (=DSM 44701T), isolated from a smear-ripened cheese.</title>
        <authorList>
            <consortium name="US DOE Joint Genome Institute (JGI-PGF)"/>
            <person name="Walter F."/>
            <person name="Albersmeier A."/>
            <person name="Kalinowski J."/>
            <person name="Ruckert C."/>
        </authorList>
    </citation>
    <scope>NUCLEOTIDE SEQUENCE</scope>
    <source>
        <strain evidence="6">JCM 5069</strain>
    </source>
</reference>
<keyword evidence="3" id="KW-0479">Metal-binding</keyword>
<proteinExistence type="inferred from homology"/>
<name>A0A919G4U1_9ACTN</name>
<dbReference type="GO" id="GO:0046872">
    <property type="term" value="F:metal ion binding"/>
    <property type="evidence" value="ECO:0007669"/>
    <property type="project" value="UniProtKB-KW"/>
</dbReference>
<gene>
    <name evidence="6" type="ORF">GCM10018793_27450</name>
</gene>
<dbReference type="Gene3D" id="1.10.150.240">
    <property type="entry name" value="Putative phosphatase, domain 2"/>
    <property type="match status" value="1"/>
</dbReference>
<evidence type="ECO:0000313" key="7">
    <source>
        <dbReference type="Proteomes" id="UP000603708"/>
    </source>
</evidence>
<dbReference type="InterPro" id="IPR023198">
    <property type="entry name" value="PGP-like_dom2"/>
</dbReference>
<evidence type="ECO:0000256" key="2">
    <source>
        <dbReference type="ARBA" id="ARBA00006171"/>
    </source>
</evidence>
<comment type="caution">
    <text evidence="6">The sequence shown here is derived from an EMBL/GenBank/DDBJ whole genome shotgun (WGS) entry which is preliminary data.</text>
</comment>
<sequence length="248" mass="26496">MRYDLVIFDNDGVLVDSEPISNRILAQYLTELGHPTSYEDSLRDYLGGAVHRVHDLVLERSGRRLPEDFDEGYHARVFAAFEKELDVVPGAPEVLAQLARAGVAYCVASSGSHQRIRVGHRKTGLDHWFDDGRIFSSQDVGRGKPAPDLFLHAAARMGVPAERCAVVEDSPLGVQAALAAGMDVYGFTAMTPAERLVRAGARQLFDDMALLPDLLLPDPPGTVAGKGPGTIAATGGAEPASPAPTAVE</sequence>
<dbReference type="InterPro" id="IPR006439">
    <property type="entry name" value="HAD-SF_hydro_IA"/>
</dbReference>
<evidence type="ECO:0000256" key="1">
    <source>
        <dbReference type="ARBA" id="ARBA00001946"/>
    </source>
</evidence>
<dbReference type="Proteomes" id="UP000603708">
    <property type="component" value="Unassembled WGS sequence"/>
</dbReference>
<feature type="region of interest" description="Disordered" evidence="5">
    <location>
        <begin position="221"/>
        <end position="248"/>
    </location>
</feature>
<protein>
    <submittedName>
        <fullName evidence="6">Hydrolase</fullName>
    </submittedName>
</protein>
<dbReference type="SFLD" id="SFLDG01129">
    <property type="entry name" value="C1.5:_HAD__Beta-PGM__Phosphata"/>
    <property type="match status" value="1"/>
</dbReference>
<dbReference type="InterPro" id="IPR036412">
    <property type="entry name" value="HAD-like_sf"/>
</dbReference>
<dbReference type="RefSeq" id="WP_189931653.1">
    <property type="nucleotide sequence ID" value="NZ_BNCD01000007.1"/>
</dbReference>
<evidence type="ECO:0000256" key="5">
    <source>
        <dbReference type="SAM" id="MobiDB-lite"/>
    </source>
</evidence>
<dbReference type="SFLD" id="SFLDG01135">
    <property type="entry name" value="C1.5.6:_HAD__Beta-PGM__Phospha"/>
    <property type="match status" value="1"/>
</dbReference>
<dbReference type="SFLD" id="SFLDS00003">
    <property type="entry name" value="Haloacid_Dehalogenase"/>
    <property type="match status" value="1"/>
</dbReference>
<dbReference type="AlphaFoldDB" id="A0A919G4U1"/>
<keyword evidence="7" id="KW-1185">Reference proteome</keyword>
<evidence type="ECO:0000256" key="4">
    <source>
        <dbReference type="ARBA" id="ARBA00022842"/>
    </source>
</evidence>
<dbReference type="EMBL" id="BNCD01000007">
    <property type="protein sequence ID" value="GHH78065.1"/>
    <property type="molecule type" value="Genomic_DNA"/>
</dbReference>
<dbReference type="Pfam" id="PF00702">
    <property type="entry name" value="Hydrolase"/>
    <property type="match status" value="1"/>
</dbReference>
<dbReference type="GO" id="GO:0016787">
    <property type="term" value="F:hydrolase activity"/>
    <property type="evidence" value="ECO:0007669"/>
    <property type="project" value="UniProtKB-KW"/>
</dbReference>
<evidence type="ECO:0000313" key="6">
    <source>
        <dbReference type="EMBL" id="GHH78065.1"/>
    </source>
</evidence>